<dbReference type="InterPro" id="IPR052345">
    <property type="entry name" value="Rad_response_metalloprotease"/>
</dbReference>
<dbReference type="Pfam" id="PF06114">
    <property type="entry name" value="Peptidase_M78"/>
    <property type="match status" value="1"/>
</dbReference>
<proteinExistence type="predicted"/>
<dbReference type="Gene3D" id="1.10.10.2910">
    <property type="match status" value="1"/>
</dbReference>
<keyword evidence="3" id="KW-1185">Reference proteome</keyword>
<feature type="domain" description="IrrE N-terminal-like" evidence="1">
    <location>
        <begin position="24"/>
        <end position="53"/>
    </location>
</feature>
<dbReference type="PANTHER" id="PTHR43236">
    <property type="entry name" value="ANTITOXIN HIGA1"/>
    <property type="match status" value="1"/>
</dbReference>
<comment type="caution">
    <text evidence="2">The sequence shown here is derived from an EMBL/GenBank/DDBJ whole genome shotgun (WGS) entry which is preliminary data.</text>
</comment>
<evidence type="ECO:0000313" key="2">
    <source>
        <dbReference type="EMBL" id="MFC0533027.1"/>
    </source>
</evidence>
<name>A0ABV6MF20_9ACTN</name>
<protein>
    <submittedName>
        <fullName evidence="2">ImmA/IrrE family metallo-endopeptidase</fullName>
    </submittedName>
</protein>
<dbReference type="InterPro" id="IPR010359">
    <property type="entry name" value="IrrE_HExxH"/>
</dbReference>
<accession>A0ABV6MF20</accession>
<evidence type="ECO:0000259" key="1">
    <source>
        <dbReference type="Pfam" id="PF06114"/>
    </source>
</evidence>
<organism evidence="2 3">
    <name type="scientific">Phytohabitans kaempferiae</name>
    <dbReference type="NCBI Taxonomy" id="1620943"/>
    <lineage>
        <taxon>Bacteria</taxon>
        <taxon>Bacillati</taxon>
        <taxon>Actinomycetota</taxon>
        <taxon>Actinomycetes</taxon>
        <taxon>Micromonosporales</taxon>
        <taxon>Micromonosporaceae</taxon>
    </lineage>
</organism>
<sequence length="302" mass="34252">MYADIVEEDWPYTDCDAVVVGLLRERPTIFLRAKLHSRRQRFTLAHELGHIQMGWHIGVVGCNPDASQFEVEPLRPVVGTERVSSPRRLEEQEAEATRFASYLLIPDRFITPLLTQMDMPTILHGLDDTNVSTSAALMRLRRLLQPGFCFSFREGNERRVFTSSGTALPTMQGDFDFRAIAAIAEDHGRTRLAGRMVEWFRLSDFGRFEPSNDPRTATTLLRSAIADHEHDSAGQRSHFLSINGVVGGSLSVERAETPEQALSILRHKFKSKSQYGAISTHPNFDLYLRKKVEEWAQKRGLL</sequence>
<evidence type="ECO:0000313" key="3">
    <source>
        <dbReference type="Proteomes" id="UP001589867"/>
    </source>
</evidence>
<dbReference type="Proteomes" id="UP001589867">
    <property type="component" value="Unassembled WGS sequence"/>
</dbReference>
<dbReference type="RefSeq" id="WP_377260129.1">
    <property type="nucleotide sequence ID" value="NZ_JBHLUH010000077.1"/>
</dbReference>
<gene>
    <name evidence="2" type="ORF">ACFFIA_35985</name>
</gene>
<dbReference type="EMBL" id="JBHLUH010000077">
    <property type="protein sequence ID" value="MFC0533027.1"/>
    <property type="molecule type" value="Genomic_DNA"/>
</dbReference>
<reference evidence="2 3" key="1">
    <citation type="submission" date="2024-09" db="EMBL/GenBank/DDBJ databases">
        <authorList>
            <person name="Sun Q."/>
            <person name="Mori K."/>
        </authorList>
    </citation>
    <scope>NUCLEOTIDE SEQUENCE [LARGE SCALE GENOMIC DNA]</scope>
    <source>
        <strain evidence="2 3">TBRC 3947</strain>
    </source>
</reference>
<dbReference type="PANTHER" id="PTHR43236:SF1">
    <property type="entry name" value="BLL7220 PROTEIN"/>
    <property type="match status" value="1"/>
</dbReference>